<name>A0AAW2Z3Q8_9EUKA</name>
<sequence>MLETFQACPKNHSIAKGSLYTVETWTAKKHVNIARKHICINVWLPLAPPFTTTRLSGACVYFKKPHLSAKNCNYTKLKTLRPELNSSTAGYSPFESGLNLNHYDVQCEVQIQGTHNKNQGHHAMILHSVEKPNCL</sequence>
<organism evidence="1 2">
    <name type="scientific">Acrasis kona</name>
    <dbReference type="NCBI Taxonomy" id="1008807"/>
    <lineage>
        <taxon>Eukaryota</taxon>
        <taxon>Discoba</taxon>
        <taxon>Heterolobosea</taxon>
        <taxon>Tetramitia</taxon>
        <taxon>Eutetramitia</taxon>
        <taxon>Acrasidae</taxon>
        <taxon>Acrasis</taxon>
    </lineage>
</organism>
<gene>
    <name evidence="1" type="ORF">AKO1_014490</name>
</gene>
<keyword evidence="2" id="KW-1185">Reference proteome</keyword>
<evidence type="ECO:0000313" key="2">
    <source>
        <dbReference type="Proteomes" id="UP001431209"/>
    </source>
</evidence>
<evidence type="ECO:0000313" key="1">
    <source>
        <dbReference type="EMBL" id="KAL0483949.1"/>
    </source>
</evidence>
<comment type="caution">
    <text evidence="1">The sequence shown here is derived from an EMBL/GenBank/DDBJ whole genome shotgun (WGS) entry which is preliminary data.</text>
</comment>
<reference evidence="1 2" key="1">
    <citation type="submission" date="2024-03" db="EMBL/GenBank/DDBJ databases">
        <title>The Acrasis kona genome and developmental transcriptomes reveal deep origins of eukaryotic multicellular pathways.</title>
        <authorList>
            <person name="Sheikh S."/>
            <person name="Fu C.-J."/>
            <person name="Brown M.W."/>
            <person name="Baldauf S.L."/>
        </authorList>
    </citation>
    <scope>NUCLEOTIDE SEQUENCE [LARGE SCALE GENOMIC DNA]</scope>
    <source>
        <strain evidence="1 2">ATCC MYA-3509</strain>
    </source>
</reference>
<dbReference type="AlphaFoldDB" id="A0AAW2Z3Q8"/>
<proteinExistence type="predicted"/>
<accession>A0AAW2Z3Q8</accession>
<protein>
    <submittedName>
        <fullName evidence="1">Endo-1,4-beta-xylanase</fullName>
    </submittedName>
</protein>
<dbReference type="Proteomes" id="UP001431209">
    <property type="component" value="Unassembled WGS sequence"/>
</dbReference>
<dbReference type="EMBL" id="JAOPGA020001002">
    <property type="protein sequence ID" value="KAL0483949.1"/>
    <property type="molecule type" value="Genomic_DNA"/>
</dbReference>